<proteinExistence type="inferred from homology"/>
<comment type="caution">
    <text evidence="9">The sequence shown here is derived from an EMBL/GenBank/DDBJ whole genome shotgun (WGS) entry which is preliminary data.</text>
</comment>
<evidence type="ECO:0008006" key="11">
    <source>
        <dbReference type="Google" id="ProtNLM"/>
    </source>
</evidence>
<evidence type="ECO:0000256" key="2">
    <source>
        <dbReference type="ARBA" id="ARBA00006859"/>
    </source>
</evidence>
<keyword evidence="4" id="KW-0378">Hydrolase</keyword>
<name>A0AAW1QUA2_9CHLO</name>
<protein>
    <recommendedName>
        <fullName evidence="11">Signal peptide peptidase</fullName>
    </recommendedName>
</protein>
<feature type="transmembrane region" description="Helical" evidence="8">
    <location>
        <begin position="439"/>
        <end position="457"/>
    </location>
</feature>
<evidence type="ECO:0000256" key="3">
    <source>
        <dbReference type="ARBA" id="ARBA00022692"/>
    </source>
</evidence>
<evidence type="ECO:0000313" key="9">
    <source>
        <dbReference type="EMBL" id="KAK9825046.1"/>
    </source>
</evidence>
<feature type="transmembrane region" description="Helical" evidence="8">
    <location>
        <begin position="411"/>
        <end position="433"/>
    </location>
</feature>
<feature type="transmembrane region" description="Helical" evidence="8">
    <location>
        <begin position="88"/>
        <end position="107"/>
    </location>
</feature>
<gene>
    <name evidence="9" type="ORF">WJX74_003621</name>
</gene>
<evidence type="ECO:0000256" key="6">
    <source>
        <dbReference type="ARBA" id="ARBA00023136"/>
    </source>
</evidence>
<accession>A0AAW1QUA2</accession>
<evidence type="ECO:0000313" key="10">
    <source>
        <dbReference type="Proteomes" id="UP001438707"/>
    </source>
</evidence>
<comment type="similarity">
    <text evidence="2">Belongs to the peptidase A22B family.</text>
</comment>
<dbReference type="SMART" id="SM00730">
    <property type="entry name" value="PSN"/>
    <property type="match status" value="1"/>
</dbReference>
<dbReference type="GO" id="GO:0042500">
    <property type="term" value="F:aspartic endopeptidase activity, intramembrane cleaving"/>
    <property type="evidence" value="ECO:0007669"/>
    <property type="project" value="InterPro"/>
</dbReference>
<dbReference type="Proteomes" id="UP001438707">
    <property type="component" value="Unassembled WGS sequence"/>
</dbReference>
<dbReference type="GO" id="GO:0033619">
    <property type="term" value="P:membrane protein proteolysis"/>
    <property type="evidence" value="ECO:0007669"/>
    <property type="project" value="TreeGrafter"/>
</dbReference>
<dbReference type="PANTHER" id="PTHR12174">
    <property type="entry name" value="SIGNAL PEPTIDE PEPTIDASE"/>
    <property type="match status" value="1"/>
</dbReference>
<dbReference type="EMBL" id="JALJOS010000026">
    <property type="protein sequence ID" value="KAK9825046.1"/>
    <property type="molecule type" value="Genomic_DNA"/>
</dbReference>
<dbReference type="GO" id="GO:0006465">
    <property type="term" value="P:signal peptide processing"/>
    <property type="evidence" value="ECO:0007669"/>
    <property type="project" value="TreeGrafter"/>
</dbReference>
<feature type="compositionally biased region" description="Basic residues" evidence="7">
    <location>
        <begin position="1"/>
        <end position="12"/>
    </location>
</feature>
<evidence type="ECO:0000256" key="8">
    <source>
        <dbReference type="SAM" id="Phobius"/>
    </source>
</evidence>
<keyword evidence="5 8" id="KW-1133">Transmembrane helix</keyword>
<evidence type="ECO:0000256" key="1">
    <source>
        <dbReference type="ARBA" id="ARBA00004127"/>
    </source>
</evidence>
<evidence type="ECO:0000256" key="7">
    <source>
        <dbReference type="SAM" id="MobiDB-lite"/>
    </source>
</evidence>
<organism evidence="9 10">
    <name type="scientific">Apatococcus lobatus</name>
    <dbReference type="NCBI Taxonomy" id="904363"/>
    <lineage>
        <taxon>Eukaryota</taxon>
        <taxon>Viridiplantae</taxon>
        <taxon>Chlorophyta</taxon>
        <taxon>core chlorophytes</taxon>
        <taxon>Trebouxiophyceae</taxon>
        <taxon>Chlorellales</taxon>
        <taxon>Chlorellaceae</taxon>
        <taxon>Apatococcus</taxon>
    </lineage>
</organism>
<feature type="transmembrane region" description="Helical" evidence="8">
    <location>
        <begin position="119"/>
        <end position="138"/>
    </location>
</feature>
<dbReference type="PANTHER" id="PTHR12174:SF73">
    <property type="entry name" value="SIGNAL PEPTIDE PEPTIDASE DOMAIN CONTAINING PROTEIN"/>
    <property type="match status" value="1"/>
</dbReference>
<feature type="region of interest" description="Disordered" evidence="7">
    <location>
        <begin position="1"/>
        <end position="45"/>
    </location>
</feature>
<sequence length="490" mass="51763">MRQQVHRSRCQRHCLQTAAGKQDRQPQAVAPGQQNSSSSSSSSSKKRWQWDESENALWAYLVLFGILAAGQAAVSIPSLRSIPFKELPYFVGLAATTIYIGAHRGLTTRLPRQQISIKQGLAAPLFASVALFGGYLLVKNFPALTFQVVLDAYFWLVGSFALAGGLAQPLRRLAGSWGGKDLDFPVPKWLVAATVLEEDQDPHEEGEEAKPELPVTDLIALVIGISAASYDVVIGHDSFTLCNLLACVIATDIMQALGLRSFRAAGVALVGLLLYDVFWVFGSPKVIGENVMMTVATSDIRFGPARLLYPRLVASASEGGRFPYSLLGLGDVAVPGLLACLALRFDAVRLLQPGQAAGTETSAQAGGPVSPTQAQTSAATAGGAVETVTTAVGTQKPVLPVTEAILQNRTYFLPLLAAYIVGLGVAFAANSITKLGQPALLYLVPLTLGSIALTAATKGELGRVFSFTDSASTLPPLRGNKKDKGKGSLS</sequence>
<dbReference type="Pfam" id="PF04258">
    <property type="entry name" value="Peptidase_A22B"/>
    <property type="match status" value="1"/>
</dbReference>
<evidence type="ECO:0000256" key="4">
    <source>
        <dbReference type="ARBA" id="ARBA00022801"/>
    </source>
</evidence>
<feature type="transmembrane region" description="Helical" evidence="8">
    <location>
        <begin position="144"/>
        <end position="167"/>
    </location>
</feature>
<dbReference type="InterPro" id="IPR007369">
    <property type="entry name" value="Peptidase_A22B_SPP"/>
</dbReference>
<dbReference type="AlphaFoldDB" id="A0AAW1QUA2"/>
<reference evidence="9 10" key="1">
    <citation type="journal article" date="2024" name="Nat. Commun.">
        <title>Phylogenomics reveals the evolutionary origins of lichenization in chlorophyte algae.</title>
        <authorList>
            <person name="Puginier C."/>
            <person name="Libourel C."/>
            <person name="Otte J."/>
            <person name="Skaloud P."/>
            <person name="Haon M."/>
            <person name="Grisel S."/>
            <person name="Petersen M."/>
            <person name="Berrin J.G."/>
            <person name="Delaux P.M."/>
            <person name="Dal Grande F."/>
            <person name="Keller J."/>
        </authorList>
    </citation>
    <scope>NUCLEOTIDE SEQUENCE [LARGE SCALE GENOMIC DNA]</scope>
    <source>
        <strain evidence="9 10">SAG 2145</strain>
    </source>
</reference>
<keyword evidence="10" id="KW-1185">Reference proteome</keyword>
<feature type="transmembrane region" description="Helical" evidence="8">
    <location>
        <begin position="56"/>
        <end position="76"/>
    </location>
</feature>
<feature type="transmembrane region" description="Helical" evidence="8">
    <location>
        <begin position="264"/>
        <end position="282"/>
    </location>
</feature>
<dbReference type="GO" id="GO:0098553">
    <property type="term" value="C:lumenal side of endoplasmic reticulum membrane"/>
    <property type="evidence" value="ECO:0007669"/>
    <property type="project" value="TreeGrafter"/>
</dbReference>
<evidence type="ECO:0000256" key="5">
    <source>
        <dbReference type="ARBA" id="ARBA00022989"/>
    </source>
</evidence>
<keyword evidence="6 8" id="KW-0472">Membrane</keyword>
<comment type="subcellular location">
    <subcellularLocation>
        <location evidence="1">Endomembrane system</location>
        <topology evidence="1">Multi-pass membrane protein</topology>
    </subcellularLocation>
</comment>
<keyword evidence="3 8" id="KW-0812">Transmembrane</keyword>
<dbReference type="InterPro" id="IPR006639">
    <property type="entry name" value="Preselin/SPP"/>
</dbReference>
<dbReference type="GO" id="GO:0098554">
    <property type="term" value="C:cytoplasmic side of endoplasmic reticulum membrane"/>
    <property type="evidence" value="ECO:0007669"/>
    <property type="project" value="TreeGrafter"/>
</dbReference>